<name>A0A182TKP8_9DIPT</name>
<protein>
    <submittedName>
        <fullName evidence="3">Uncharacterized protein</fullName>
    </submittedName>
</protein>
<dbReference type="Proteomes" id="UP000075902">
    <property type="component" value="Unassembled WGS sequence"/>
</dbReference>
<keyword evidence="2" id="KW-0812">Transmembrane</keyword>
<dbReference type="EnsemblMetazoa" id="AMEC004075-RA">
    <property type="protein sequence ID" value="AMEC004075-PA"/>
    <property type="gene ID" value="AMEC004075"/>
</dbReference>
<proteinExistence type="predicted"/>
<feature type="transmembrane region" description="Helical" evidence="2">
    <location>
        <begin position="81"/>
        <end position="101"/>
    </location>
</feature>
<accession>A0A182TKP8</accession>
<dbReference type="VEuPathDB" id="VectorBase:AMEC004075"/>
<evidence type="ECO:0000313" key="3">
    <source>
        <dbReference type="EnsemblMetazoa" id="AMEC004075-PA"/>
    </source>
</evidence>
<sequence>MMLTIFHRTTDVLRVELENDAPNGARLCIDDARAVARSGPGRSDGEAAGTPQHPQPDRGTGWDEFRLQHEPRTGRDTAAHLRFRLLLLLTVVAVGSLWPIVGLHCTVRLTNGGTLPVPHVRIGHSTHATNNTV</sequence>
<reference evidence="3" key="2">
    <citation type="submission" date="2020-05" db="UniProtKB">
        <authorList>
            <consortium name="EnsemblMetazoa"/>
        </authorList>
    </citation>
    <scope>IDENTIFICATION</scope>
    <source>
        <strain evidence="3">CM1001059</strain>
    </source>
</reference>
<keyword evidence="2" id="KW-0472">Membrane</keyword>
<reference evidence="4" key="1">
    <citation type="submission" date="2014-01" db="EMBL/GenBank/DDBJ databases">
        <title>The Genome Sequence of Anopheles melas CM1001059_A (V2).</title>
        <authorList>
            <consortium name="The Broad Institute Genomics Platform"/>
            <person name="Neafsey D.E."/>
            <person name="Besansky N."/>
            <person name="Howell P."/>
            <person name="Walton C."/>
            <person name="Young S.K."/>
            <person name="Zeng Q."/>
            <person name="Gargeya S."/>
            <person name="Fitzgerald M."/>
            <person name="Haas B."/>
            <person name="Abouelleil A."/>
            <person name="Allen A.W."/>
            <person name="Alvarado L."/>
            <person name="Arachchi H.M."/>
            <person name="Berlin A.M."/>
            <person name="Chapman S.B."/>
            <person name="Gainer-Dewar J."/>
            <person name="Goldberg J."/>
            <person name="Griggs A."/>
            <person name="Gujja S."/>
            <person name="Hansen M."/>
            <person name="Howarth C."/>
            <person name="Imamovic A."/>
            <person name="Ireland A."/>
            <person name="Larimer J."/>
            <person name="McCowan C."/>
            <person name="Murphy C."/>
            <person name="Pearson M."/>
            <person name="Poon T.W."/>
            <person name="Priest M."/>
            <person name="Roberts A."/>
            <person name="Saif S."/>
            <person name="Shea T."/>
            <person name="Sisk P."/>
            <person name="Sykes S."/>
            <person name="Wortman J."/>
            <person name="Nusbaum C."/>
            <person name="Birren B."/>
        </authorList>
    </citation>
    <scope>NUCLEOTIDE SEQUENCE [LARGE SCALE GENOMIC DNA]</scope>
    <source>
        <strain evidence="4">CM1001059</strain>
    </source>
</reference>
<keyword evidence="4" id="KW-1185">Reference proteome</keyword>
<evidence type="ECO:0000313" key="4">
    <source>
        <dbReference type="Proteomes" id="UP000075902"/>
    </source>
</evidence>
<evidence type="ECO:0000256" key="2">
    <source>
        <dbReference type="SAM" id="Phobius"/>
    </source>
</evidence>
<feature type="region of interest" description="Disordered" evidence="1">
    <location>
        <begin position="36"/>
        <end position="71"/>
    </location>
</feature>
<organism evidence="3 4">
    <name type="scientific">Anopheles melas</name>
    <dbReference type="NCBI Taxonomy" id="34690"/>
    <lineage>
        <taxon>Eukaryota</taxon>
        <taxon>Metazoa</taxon>
        <taxon>Ecdysozoa</taxon>
        <taxon>Arthropoda</taxon>
        <taxon>Hexapoda</taxon>
        <taxon>Insecta</taxon>
        <taxon>Pterygota</taxon>
        <taxon>Neoptera</taxon>
        <taxon>Endopterygota</taxon>
        <taxon>Diptera</taxon>
        <taxon>Nematocera</taxon>
        <taxon>Culicoidea</taxon>
        <taxon>Culicidae</taxon>
        <taxon>Anophelinae</taxon>
        <taxon>Anopheles</taxon>
    </lineage>
</organism>
<dbReference type="AlphaFoldDB" id="A0A182TKP8"/>
<keyword evidence="2" id="KW-1133">Transmembrane helix</keyword>
<feature type="compositionally biased region" description="Basic and acidic residues" evidence="1">
    <location>
        <begin position="60"/>
        <end position="71"/>
    </location>
</feature>
<evidence type="ECO:0000256" key="1">
    <source>
        <dbReference type="SAM" id="MobiDB-lite"/>
    </source>
</evidence>